<evidence type="ECO:0000313" key="3">
    <source>
        <dbReference type="Proteomes" id="UP001597460"/>
    </source>
</evidence>
<comment type="caution">
    <text evidence="2">The sequence shown here is derived from an EMBL/GenBank/DDBJ whole genome shotgun (WGS) entry which is preliminary data.</text>
</comment>
<feature type="domain" description="HipA N-terminal subdomain 1" evidence="1">
    <location>
        <begin position="5"/>
        <end position="103"/>
    </location>
</feature>
<name>A0ABW5JM45_9BACT</name>
<accession>A0ABW5JM45</accession>
<sequence>MRAAKVIRNGEKVGTLVQHDKTSYEFTYDDAWYDNPDKPPVSLTMPKSKKEYKSDHLFPFFFNMLSEGVNRKLQARQLKIDEEDYFGLLLEIAQSDTIGAITVRPIEETKQ</sequence>
<dbReference type="NCBIfam" id="TIGR03071">
    <property type="entry name" value="couple_hipA"/>
    <property type="match status" value="1"/>
</dbReference>
<dbReference type="Pfam" id="PF13657">
    <property type="entry name" value="Couple_hipA"/>
    <property type="match status" value="1"/>
</dbReference>
<gene>
    <name evidence="2" type="ORF">ACFSVN_08810</name>
</gene>
<protein>
    <submittedName>
        <fullName evidence="2">HipA N-terminal domain-containing protein</fullName>
    </submittedName>
</protein>
<organism evidence="2 3">
    <name type="scientific">Gracilimonas halophila</name>
    <dbReference type="NCBI Taxonomy" id="1834464"/>
    <lineage>
        <taxon>Bacteria</taxon>
        <taxon>Pseudomonadati</taxon>
        <taxon>Balneolota</taxon>
        <taxon>Balneolia</taxon>
        <taxon>Balneolales</taxon>
        <taxon>Balneolaceae</taxon>
        <taxon>Gracilimonas</taxon>
    </lineage>
</organism>
<keyword evidence="3" id="KW-1185">Reference proteome</keyword>
<evidence type="ECO:0000313" key="2">
    <source>
        <dbReference type="EMBL" id="MFD2532543.1"/>
    </source>
</evidence>
<dbReference type="Proteomes" id="UP001597460">
    <property type="component" value="Unassembled WGS sequence"/>
</dbReference>
<dbReference type="EMBL" id="JBHULI010000024">
    <property type="protein sequence ID" value="MFD2532543.1"/>
    <property type="molecule type" value="Genomic_DNA"/>
</dbReference>
<evidence type="ECO:0000259" key="1">
    <source>
        <dbReference type="Pfam" id="PF13657"/>
    </source>
</evidence>
<dbReference type="InterPro" id="IPR017508">
    <property type="entry name" value="HipA_N1"/>
</dbReference>
<reference evidence="3" key="1">
    <citation type="journal article" date="2019" name="Int. J. Syst. Evol. Microbiol.">
        <title>The Global Catalogue of Microorganisms (GCM) 10K type strain sequencing project: providing services to taxonomists for standard genome sequencing and annotation.</title>
        <authorList>
            <consortium name="The Broad Institute Genomics Platform"/>
            <consortium name="The Broad Institute Genome Sequencing Center for Infectious Disease"/>
            <person name="Wu L."/>
            <person name="Ma J."/>
        </authorList>
    </citation>
    <scope>NUCLEOTIDE SEQUENCE [LARGE SCALE GENOMIC DNA]</scope>
    <source>
        <strain evidence="3">KCTC 52042</strain>
    </source>
</reference>
<dbReference type="RefSeq" id="WP_390301133.1">
    <property type="nucleotide sequence ID" value="NZ_JBHULI010000024.1"/>
</dbReference>
<proteinExistence type="predicted"/>